<dbReference type="GO" id="GO:0060271">
    <property type="term" value="P:cilium assembly"/>
    <property type="evidence" value="ECO:0007669"/>
    <property type="project" value="TreeGrafter"/>
</dbReference>
<dbReference type="AlphaFoldDB" id="A0A9W6TGT3"/>
<comment type="caution">
    <text evidence="2">The sequence shown here is derived from an EMBL/GenBank/DDBJ whole genome shotgun (WGS) entry which is preliminary data.</text>
</comment>
<organism evidence="2 3">
    <name type="scientific">Phytophthora lilii</name>
    <dbReference type="NCBI Taxonomy" id="2077276"/>
    <lineage>
        <taxon>Eukaryota</taxon>
        <taxon>Sar</taxon>
        <taxon>Stramenopiles</taxon>
        <taxon>Oomycota</taxon>
        <taxon>Peronosporomycetes</taxon>
        <taxon>Peronosporales</taxon>
        <taxon>Peronosporaceae</taxon>
        <taxon>Phytophthora</taxon>
    </lineage>
</organism>
<dbReference type="PANTHER" id="PTHR35970:SF1">
    <property type="entry name" value="SODIUM CHANNEL AND CLATHRIN LINKER 1"/>
    <property type="match status" value="1"/>
</dbReference>
<feature type="region of interest" description="Disordered" evidence="1">
    <location>
        <begin position="1"/>
        <end position="28"/>
    </location>
</feature>
<dbReference type="Proteomes" id="UP001165083">
    <property type="component" value="Unassembled WGS sequence"/>
</dbReference>
<evidence type="ECO:0000256" key="1">
    <source>
        <dbReference type="SAM" id="MobiDB-lite"/>
    </source>
</evidence>
<evidence type="ECO:0000313" key="3">
    <source>
        <dbReference type="Proteomes" id="UP001165083"/>
    </source>
</evidence>
<dbReference type="EMBL" id="BSXW01000130">
    <property type="protein sequence ID" value="GMF12725.1"/>
    <property type="molecule type" value="Genomic_DNA"/>
</dbReference>
<gene>
    <name evidence="2" type="ORF">Plil01_000329400</name>
</gene>
<evidence type="ECO:0000313" key="2">
    <source>
        <dbReference type="EMBL" id="GMF12725.1"/>
    </source>
</evidence>
<sequence>MELDGGPQAERSRRLETQGRVQPEPKPLPAVKHAAASAPAVCVAGCCVESARLTEERDFLRGYAERLLVQLRGLLQRYGELERLKTLADAAQNEDEPSERLAPWLTASEYTNPLLQAYDLKIQELVGFRS</sequence>
<dbReference type="PANTHER" id="PTHR35970">
    <property type="entry name" value="SODIUM CHANNEL AND CLATHRIN LINKER 1"/>
    <property type="match status" value="1"/>
</dbReference>
<name>A0A9W6TGT3_9STRA</name>
<accession>A0A9W6TGT3</accession>
<reference evidence="2" key="1">
    <citation type="submission" date="2023-04" db="EMBL/GenBank/DDBJ databases">
        <title>Phytophthora lilii NBRC 32176.</title>
        <authorList>
            <person name="Ichikawa N."/>
            <person name="Sato H."/>
            <person name="Tonouchi N."/>
        </authorList>
    </citation>
    <scope>NUCLEOTIDE SEQUENCE</scope>
    <source>
        <strain evidence="2">NBRC 32176</strain>
    </source>
</reference>
<dbReference type="GO" id="GO:0005814">
    <property type="term" value="C:centriole"/>
    <property type="evidence" value="ECO:0007669"/>
    <property type="project" value="TreeGrafter"/>
</dbReference>
<proteinExistence type="predicted"/>
<protein>
    <submittedName>
        <fullName evidence="2">Unnamed protein product</fullName>
    </submittedName>
</protein>
<dbReference type="InterPro" id="IPR038911">
    <property type="entry name" value="SCLT1"/>
</dbReference>
<keyword evidence="3" id="KW-1185">Reference proteome</keyword>